<name>A0A495VCB4_9GAMM</name>
<dbReference type="InterPro" id="IPR045455">
    <property type="entry name" value="NrS-1_pol-like_helicase"/>
</dbReference>
<evidence type="ECO:0000313" key="5">
    <source>
        <dbReference type="EMBL" id="RKT47051.1"/>
    </source>
</evidence>
<dbReference type="RefSeq" id="WP_120799076.1">
    <property type="nucleotide sequence ID" value="NZ_RBXL01000001.1"/>
</dbReference>
<proteinExistence type="predicted"/>
<dbReference type="OrthoDB" id="110640at2"/>
<evidence type="ECO:0000259" key="2">
    <source>
        <dbReference type="Pfam" id="PF08707"/>
    </source>
</evidence>
<accession>A0A495VCB4</accession>
<keyword evidence="6" id="KW-1185">Reference proteome</keyword>
<comment type="caution">
    <text evidence="5">The sequence shown here is derived from an EMBL/GenBank/DDBJ whole genome shotgun (WGS) entry which is preliminary data.</text>
</comment>
<dbReference type="Pfam" id="PF16793">
    <property type="entry name" value="RepB_primase"/>
    <property type="match status" value="1"/>
</dbReference>
<dbReference type="Proteomes" id="UP000274556">
    <property type="component" value="Unassembled WGS sequence"/>
</dbReference>
<feature type="region of interest" description="Disordered" evidence="1">
    <location>
        <begin position="1"/>
        <end position="72"/>
    </location>
</feature>
<dbReference type="Gene3D" id="3.40.50.300">
    <property type="entry name" value="P-loop containing nucleotide triphosphate hydrolases"/>
    <property type="match status" value="1"/>
</dbReference>
<gene>
    <name evidence="5" type="ORF">BDD21_4602</name>
</gene>
<evidence type="ECO:0000259" key="3">
    <source>
        <dbReference type="Pfam" id="PF16793"/>
    </source>
</evidence>
<dbReference type="AlphaFoldDB" id="A0A495VCB4"/>
<sequence>MSTIDTMKGETQQNEVAGEATRRKANVHSQLYHDQEGGTMSARSSTSLDTEHKESNFHDHDQQRDTHAEPNRNEAESFLTTLDEDAEAFTFQIFDDDKKRRDPAMASVLHGTLDEHWETLARSNLRGAGIFVTVNETDLKGRKKDNIIRVRTLWQEADHGDEPALPVEPHITVESSPGKYHRYILVDEAPLDEFDAVQQRLVDDYGSDPNAKDVSRVLRLPGFYHMKDRARPHLVKVVATSGAPPSAWSEIKRHLPPAERRTETNLGTLPAPGTPLLNPAEIASALAALSPDMPYGEWLKVGMALHSTGSGAEAFEIWDTWSEKGRDYRNGECRYRWDTFAQGGGVTLGTLFHMAREAGWQGEIGQHPDLRPLVKQQEQRMVEDFGKRYAVVMVMGQALVVYRELDENTGRMTTQFSRPGDIKLKHQPETLPVVTKKGESEHVEYKPLVDTWLKSPLRRTYDQLVFKPVAGLVAGKVALPDAKTLNLYQGLALVPQPGECQLILDHIREVWCSNNEVAYQYVMFWLARMFQKPQERGHTVIVLKSGEGTGKNIIIDILVRAFGNHATVAVKSEDLVGKFNDHLGTSVLVFANEAVWGGSKDQEGVLKSLITDEELPVERKYVPKYRVPSCVHLIMASNNDWVAPVGFDDRRFLILDASERRKDDMAYFKRLAEYIDNGGQEAFIDYLLKLDIGDFNPRVLPDMGLDQRTKRDAKVRGFESVTQWWLHCLQTGEILLTGVSPAVDGAWVAGSHNLPMDLARNWNNGQVLLPKQTLHDAYLQWCRQNSKRHSENLSSLIQKLKKLGDVGETRLSASVNPNRPRVLTIPALGACRAAFESATKMPWPWDGDEDETPADESLVQDLWPKAGPDWTRSMFSRQEQVRQGAEARVH</sequence>
<dbReference type="Pfam" id="PF08707">
    <property type="entry name" value="PriCT_2"/>
    <property type="match status" value="1"/>
</dbReference>
<dbReference type="Gene3D" id="3.30.70.1790">
    <property type="entry name" value="RepB DNA-primase, N-terminal domain"/>
    <property type="match status" value="1"/>
</dbReference>
<dbReference type="InterPro" id="IPR014819">
    <property type="entry name" value="PriCT_2"/>
</dbReference>
<feature type="compositionally biased region" description="Basic and acidic residues" evidence="1">
    <location>
        <begin position="49"/>
        <end position="72"/>
    </location>
</feature>
<dbReference type="GO" id="GO:0016817">
    <property type="term" value="F:hydrolase activity, acting on acid anhydrides"/>
    <property type="evidence" value="ECO:0007669"/>
    <property type="project" value="InterPro"/>
</dbReference>
<dbReference type="Pfam" id="PF19263">
    <property type="entry name" value="DUF5906"/>
    <property type="match status" value="1"/>
</dbReference>
<feature type="compositionally biased region" description="Polar residues" evidence="1">
    <location>
        <begin position="1"/>
        <end position="15"/>
    </location>
</feature>
<feature type="domain" description="NrS-1 polymerase-like helicase" evidence="4">
    <location>
        <begin position="544"/>
        <end position="651"/>
    </location>
</feature>
<evidence type="ECO:0000259" key="4">
    <source>
        <dbReference type="Pfam" id="PF19263"/>
    </source>
</evidence>
<evidence type="ECO:0000256" key="1">
    <source>
        <dbReference type="SAM" id="MobiDB-lite"/>
    </source>
</evidence>
<protein>
    <submittedName>
        <fullName evidence="5">DNA primase RepB-like protein</fullName>
    </submittedName>
</protein>
<evidence type="ECO:0000313" key="6">
    <source>
        <dbReference type="Proteomes" id="UP000274556"/>
    </source>
</evidence>
<dbReference type="EMBL" id="RBXL01000001">
    <property type="protein sequence ID" value="RKT47051.1"/>
    <property type="molecule type" value="Genomic_DNA"/>
</dbReference>
<dbReference type="InterPro" id="IPR039459">
    <property type="entry name" value="RepB-like_DNA_primase_dom"/>
</dbReference>
<reference evidence="5 6" key="1">
    <citation type="submission" date="2018-10" db="EMBL/GenBank/DDBJ databases">
        <title>Genomic Encyclopedia of Archaeal and Bacterial Type Strains, Phase II (KMG-II): from individual species to whole genera.</title>
        <authorList>
            <person name="Goeker M."/>
        </authorList>
    </citation>
    <scope>NUCLEOTIDE SEQUENCE [LARGE SCALE GENOMIC DNA]</scope>
    <source>
        <strain evidence="5 6">DSM 235</strain>
    </source>
</reference>
<organism evidence="5 6">
    <name type="scientific">Thiocapsa rosea</name>
    <dbReference type="NCBI Taxonomy" id="69360"/>
    <lineage>
        <taxon>Bacteria</taxon>
        <taxon>Pseudomonadati</taxon>
        <taxon>Pseudomonadota</taxon>
        <taxon>Gammaproteobacteria</taxon>
        <taxon>Chromatiales</taxon>
        <taxon>Chromatiaceae</taxon>
        <taxon>Thiocapsa</taxon>
    </lineage>
</organism>
<feature type="domain" description="RepB-like DNA primase" evidence="3">
    <location>
        <begin position="168"/>
        <end position="229"/>
    </location>
</feature>
<dbReference type="InterPro" id="IPR027417">
    <property type="entry name" value="P-loop_NTPase"/>
</dbReference>
<feature type="domain" description="Primase C-terminal 2" evidence="2">
    <location>
        <begin position="283"/>
        <end position="355"/>
    </location>
</feature>